<reference evidence="6" key="1">
    <citation type="journal article" date="2017" name="bioRxiv">
        <title>Conservation of a gene cluster reveals novel cercosporin biosynthetic mechanisms and extends production to the genus Colletotrichum.</title>
        <authorList>
            <person name="de Jonge R."/>
            <person name="Ebert M.K."/>
            <person name="Huitt-Roehl C.R."/>
            <person name="Pal P."/>
            <person name="Suttle J.C."/>
            <person name="Spanner R.E."/>
            <person name="Neubauer J.D."/>
            <person name="Jurick W.M.II."/>
            <person name="Stott K.A."/>
            <person name="Secor G.A."/>
            <person name="Thomma B.P.H.J."/>
            <person name="Van de Peer Y."/>
            <person name="Townsend C.A."/>
            <person name="Bolton M.D."/>
        </authorList>
    </citation>
    <scope>NUCLEOTIDE SEQUENCE [LARGE SCALE GENOMIC DNA]</scope>
    <source>
        <strain evidence="6">CBS538.71</strain>
    </source>
</reference>
<comment type="similarity">
    <text evidence="1">Belongs to the short-chain dehydrogenases/reductases (SDR) family.</text>
</comment>
<evidence type="ECO:0000313" key="5">
    <source>
        <dbReference type="EMBL" id="PPJ55724.1"/>
    </source>
</evidence>
<gene>
    <name evidence="5" type="ORF">CBER1_08276</name>
</gene>
<evidence type="ECO:0000256" key="1">
    <source>
        <dbReference type="ARBA" id="ARBA00006484"/>
    </source>
</evidence>
<dbReference type="PRINTS" id="PR00081">
    <property type="entry name" value="GDHRDH"/>
</dbReference>
<dbReference type="STRING" id="357750.A0A2S6C7K8"/>
<dbReference type="SUPFAM" id="SSF51735">
    <property type="entry name" value="NAD(P)-binding Rossmann-fold domains"/>
    <property type="match status" value="1"/>
</dbReference>
<keyword evidence="3" id="KW-0560">Oxidoreductase</keyword>
<dbReference type="InterPro" id="IPR002347">
    <property type="entry name" value="SDR_fam"/>
</dbReference>
<dbReference type="InterPro" id="IPR036291">
    <property type="entry name" value="NAD(P)-bd_dom_sf"/>
</dbReference>
<comment type="caution">
    <text evidence="5">The sequence shown here is derived from an EMBL/GenBank/DDBJ whole genome shotgun (WGS) entry which is preliminary data.</text>
</comment>
<dbReference type="GO" id="GO:0016491">
    <property type="term" value="F:oxidoreductase activity"/>
    <property type="evidence" value="ECO:0007669"/>
    <property type="project" value="UniProtKB-KW"/>
</dbReference>
<dbReference type="Pfam" id="PF00106">
    <property type="entry name" value="adh_short"/>
    <property type="match status" value="1"/>
</dbReference>
<organism evidence="5 6">
    <name type="scientific">Cercospora berteroae</name>
    <dbReference type="NCBI Taxonomy" id="357750"/>
    <lineage>
        <taxon>Eukaryota</taxon>
        <taxon>Fungi</taxon>
        <taxon>Dikarya</taxon>
        <taxon>Ascomycota</taxon>
        <taxon>Pezizomycotina</taxon>
        <taxon>Dothideomycetes</taxon>
        <taxon>Dothideomycetidae</taxon>
        <taxon>Mycosphaerellales</taxon>
        <taxon>Mycosphaerellaceae</taxon>
        <taxon>Cercospora</taxon>
    </lineage>
</organism>
<accession>A0A2S6C7K8</accession>
<feature type="region of interest" description="Disordered" evidence="4">
    <location>
        <begin position="230"/>
        <end position="250"/>
    </location>
</feature>
<protein>
    <submittedName>
        <fullName evidence="5">Uncharacterized protein</fullName>
    </submittedName>
</protein>
<keyword evidence="6" id="KW-1185">Reference proteome</keyword>
<evidence type="ECO:0000313" key="6">
    <source>
        <dbReference type="Proteomes" id="UP000237631"/>
    </source>
</evidence>
<dbReference type="EMBL" id="PNEN01000532">
    <property type="protein sequence ID" value="PPJ55724.1"/>
    <property type="molecule type" value="Genomic_DNA"/>
</dbReference>
<sequence length="346" mass="37551">MAETHHFDVNRLFAVKDYVCVVTGGGTGIGLMASQALAANGAKVYITGRRVEALENAAKAHSPEQDRTGGQIIPIGPCDVTKKEDLQKLVSDIKSKESHINLLVCNAGVSGPKAPPEHSDADDLSAKLWNEESVEDWQKTYETDVTSVYFTAVAFLPLLQAATKAKGGPYEDFSASVITISSMSGLMRDSQGHFSYNAAKGATVHLSKLMSAEFQKAKIRVNSIAPGYFPSEMAGTKSDDRQKSDFPQEKIEQTGHVPMMRAGRDEEIGMGVLFFARNHYVNGEILAIDGGVLNVVPGRKSPRHEIDDDTEKEKTGLSNNHSAERLQPGLYLLSFLREVPASIRSA</sequence>
<evidence type="ECO:0000256" key="3">
    <source>
        <dbReference type="ARBA" id="ARBA00023002"/>
    </source>
</evidence>
<dbReference type="OrthoDB" id="2962696at2759"/>
<keyword evidence="2" id="KW-0521">NADP</keyword>
<dbReference type="Gene3D" id="3.40.50.720">
    <property type="entry name" value="NAD(P)-binding Rossmann-like Domain"/>
    <property type="match status" value="1"/>
</dbReference>
<feature type="compositionally biased region" description="Basic and acidic residues" evidence="4">
    <location>
        <begin position="303"/>
        <end position="315"/>
    </location>
</feature>
<feature type="compositionally biased region" description="Basic and acidic residues" evidence="4">
    <location>
        <begin position="237"/>
        <end position="250"/>
    </location>
</feature>
<proteinExistence type="inferred from homology"/>
<dbReference type="PANTHER" id="PTHR43618">
    <property type="entry name" value="7-ALPHA-HYDROXYSTEROID DEHYDROGENASE"/>
    <property type="match status" value="1"/>
</dbReference>
<evidence type="ECO:0000256" key="2">
    <source>
        <dbReference type="ARBA" id="ARBA00022857"/>
    </source>
</evidence>
<dbReference type="InterPro" id="IPR052178">
    <property type="entry name" value="Sec_Metab_Biosynth_SDR"/>
</dbReference>
<evidence type="ECO:0000256" key="4">
    <source>
        <dbReference type="SAM" id="MobiDB-lite"/>
    </source>
</evidence>
<dbReference type="PANTHER" id="PTHR43618:SF1">
    <property type="entry name" value="SHORT CHAIN DEHYDROGENASE_REDUCTASE"/>
    <property type="match status" value="1"/>
</dbReference>
<name>A0A2S6C7K8_9PEZI</name>
<feature type="region of interest" description="Disordered" evidence="4">
    <location>
        <begin position="299"/>
        <end position="322"/>
    </location>
</feature>
<dbReference type="Proteomes" id="UP000237631">
    <property type="component" value="Unassembled WGS sequence"/>
</dbReference>
<dbReference type="AlphaFoldDB" id="A0A2S6C7K8"/>
<dbReference type="CDD" id="cd05233">
    <property type="entry name" value="SDR_c"/>
    <property type="match status" value="1"/>
</dbReference>